<dbReference type="GO" id="GO:0007165">
    <property type="term" value="P:signal transduction"/>
    <property type="evidence" value="ECO:0007669"/>
    <property type="project" value="TreeGrafter"/>
</dbReference>
<gene>
    <name evidence="3" type="ORF">GWR21_15440</name>
</gene>
<evidence type="ECO:0000313" key="3">
    <source>
        <dbReference type="EMBL" id="QHS60936.1"/>
    </source>
</evidence>
<organism evidence="3 4">
    <name type="scientific">Chitinophaga agri</name>
    <dbReference type="NCBI Taxonomy" id="2703787"/>
    <lineage>
        <taxon>Bacteria</taxon>
        <taxon>Pseudomonadati</taxon>
        <taxon>Bacteroidota</taxon>
        <taxon>Chitinophagia</taxon>
        <taxon>Chitinophagales</taxon>
        <taxon>Chitinophagaceae</taxon>
        <taxon>Chitinophaga</taxon>
    </lineage>
</organism>
<dbReference type="SMART" id="SM00228">
    <property type="entry name" value="PDZ"/>
    <property type="match status" value="1"/>
</dbReference>
<dbReference type="KEGG" id="chih:GWR21_15440"/>
<evidence type="ECO:0000313" key="4">
    <source>
        <dbReference type="Proteomes" id="UP000476411"/>
    </source>
</evidence>
<proteinExistence type="predicted"/>
<feature type="signal peptide" evidence="1">
    <location>
        <begin position="1"/>
        <end position="19"/>
    </location>
</feature>
<feature type="domain" description="PDZ" evidence="2">
    <location>
        <begin position="127"/>
        <end position="179"/>
    </location>
</feature>
<dbReference type="InterPro" id="IPR005151">
    <property type="entry name" value="Tail-specific_protease"/>
</dbReference>
<dbReference type="PROSITE" id="PS50106">
    <property type="entry name" value="PDZ"/>
    <property type="match status" value="1"/>
</dbReference>
<dbReference type="GO" id="GO:0008236">
    <property type="term" value="F:serine-type peptidase activity"/>
    <property type="evidence" value="ECO:0007669"/>
    <property type="project" value="InterPro"/>
</dbReference>
<dbReference type="GO" id="GO:0004175">
    <property type="term" value="F:endopeptidase activity"/>
    <property type="evidence" value="ECO:0007669"/>
    <property type="project" value="TreeGrafter"/>
</dbReference>
<dbReference type="Gene3D" id="2.30.42.10">
    <property type="match status" value="1"/>
</dbReference>
<reference evidence="3 4" key="1">
    <citation type="submission" date="2020-01" db="EMBL/GenBank/DDBJ databases">
        <title>Complete genome sequence of Chitinophaga sp. H33E-04 isolated from quinoa roots.</title>
        <authorList>
            <person name="Weon H.-Y."/>
            <person name="Lee S.A."/>
        </authorList>
    </citation>
    <scope>NUCLEOTIDE SEQUENCE [LARGE SCALE GENOMIC DNA]</scope>
    <source>
        <strain evidence="3 4">H33E-04</strain>
    </source>
</reference>
<dbReference type="InterPro" id="IPR029045">
    <property type="entry name" value="ClpP/crotonase-like_dom_sf"/>
</dbReference>
<dbReference type="Pfam" id="PF03572">
    <property type="entry name" value="Peptidase_S41"/>
    <property type="match status" value="1"/>
</dbReference>
<dbReference type="AlphaFoldDB" id="A0A6B9ZFU3"/>
<dbReference type="GO" id="GO:0030288">
    <property type="term" value="C:outer membrane-bounded periplasmic space"/>
    <property type="evidence" value="ECO:0007669"/>
    <property type="project" value="TreeGrafter"/>
</dbReference>
<feature type="chain" id="PRO_5025644098" evidence="1">
    <location>
        <begin position="20"/>
        <end position="496"/>
    </location>
</feature>
<dbReference type="EMBL" id="CP048113">
    <property type="protein sequence ID" value="QHS60936.1"/>
    <property type="molecule type" value="Genomic_DNA"/>
</dbReference>
<evidence type="ECO:0000259" key="2">
    <source>
        <dbReference type="PROSITE" id="PS50106"/>
    </source>
</evidence>
<dbReference type="SUPFAM" id="SSF50156">
    <property type="entry name" value="PDZ domain-like"/>
    <property type="match status" value="1"/>
</dbReference>
<dbReference type="Gene3D" id="3.30.750.170">
    <property type="match status" value="1"/>
</dbReference>
<keyword evidence="4" id="KW-1185">Reference proteome</keyword>
<dbReference type="PROSITE" id="PS51257">
    <property type="entry name" value="PROKAR_LIPOPROTEIN"/>
    <property type="match status" value="1"/>
</dbReference>
<dbReference type="Proteomes" id="UP000476411">
    <property type="component" value="Chromosome"/>
</dbReference>
<dbReference type="InterPro" id="IPR001478">
    <property type="entry name" value="PDZ"/>
</dbReference>
<protein>
    <submittedName>
        <fullName evidence="3">PDZ domain-containing protein</fullName>
    </submittedName>
</protein>
<keyword evidence="1" id="KW-0732">Signal</keyword>
<dbReference type="CDD" id="cd07561">
    <property type="entry name" value="Peptidase_S41_CPP_like"/>
    <property type="match status" value="1"/>
</dbReference>
<dbReference type="PANTHER" id="PTHR32060">
    <property type="entry name" value="TAIL-SPECIFIC PROTEASE"/>
    <property type="match status" value="1"/>
</dbReference>
<sequence length="496" mass="54267">MKKSNSLIQLLFLSMFWMACRKDHKSDPPPAPPAEGTREQLTLDSIYLYAQQVYLWYDALPAYDVFNPRQYATGGNLLSNYQRELYAMTQFKINDVTGEAYEYSGTPSHSKYSFITEESLDGGRQGTVDLNDKGDDLGIGLSANGNIDVRVRIVHPSSPAAAAGLTRGMKVTAINGTSVNVNSGSFIESALAQNSATLTIQRENGTTSTVTITRKNYSTTAVLKTAILDAGTQKVGYIAYSRFSNYSVTKAAIDQAFSQFTAAGVTALIVDLRYNGGGYTQTAEYMVNHIAPSSLNGKVMYTEYFNTLLQTGKAPILKQQLYRNSAGETVMWNGHLATYADLDYTVAGNTFKFEDVGTLNTVKQVVFIVSGSTASASELVINSLKPYMPVKLVGSITYGKPVGFFGLRIDKYTVYMSNFYMKNSAGFGDYFHGLEVDIPSFDDVTHDFGDPGEMCVMSALNYIEGHPAGRIGAMRQVVHMGPASFNGMIETRLKLH</sequence>
<dbReference type="GO" id="GO:0006508">
    <property type="term" value="P:proteolysis"/>
    <property type="evidence" value="ECO:0007669"/>
    <property type="project" value="InterPro"/>
</dbReference>
<dbReference type="PANTHER" id="PTHR32060:SF30">
    <property type="entry name" value="CARBOXY-TERMINAL PROCESSING PROTEASE CTPA"/>
    <property type="match status" value="1"/>
</dbReference>
<name>A0A6B9ZFU3_9BACT</name>
<dbReference type="SUPFAM" id="SSF52096">
    <property type="entry name" value="ClpP/crotonase"/>
    <property type="match status" value="1"/>
</dbReference>
<dbReference type="InterPro" id="IPR036034">
    <property type="entry name" value="PDZ_sf"/>
</dbReference>
<dbReference type="Gene3D" id="3.90.226.10">
    <property type="entry name" value="2-enoyl-CoA Hydratase, Chain A, domain 1"/>
    <property type="match status" value="1"/>
</dbReference>
<evidence type="ECO:0000256" key="1">
    <source>
        <dbReference type="SAM" id="SignalP"/>
    </source>
</evidence>
<accession>A0A6B9ZFU3</accession>